<organism evidence="2 3">
    <name type="scientific">Catenulispora yoronensis</name>
    <dbReference type="NCBI Taxonomy" id="450799"/>
    <lineage>
        <taxon>Bacteria</taxon>
        <taxon>Bacillati</taxon>
        <taxon>Actinomycetota</taxon>
        <taxon>Actinomycetes</taxon>
        <taxon>Catenulisporales</taxon>
        <taxon>Catenulisporaceae</taxon>
        <taxon>Catenulispora</taxon>
    </lineage>
</organism>
<evidence type="ECO:0000313" key="3">
    <source>
        <dbReference type="Proteomes" id="UP001500751"/>
    </source>
</evidence>
<keyword evidence="1" id="KW-1133">Transmembrane helix</keyword>
<feature type="transmembrane region" description="Helical" evidence="1">
    <location>
        <begin position="39"/>
        <end position="63"/>
    </location>
</feature>
<keyword evidence="1" id="KW-0472">Membrane</keyword>
<name>A0ABP5FLI3_9ACTN</name>
<protein>
    <submittedName>
        <fullName evidence="2">Uncharacterized protein</fullName>
    </submittedName>
</protein>
<gene>
    <name evidence="2" type="ORF">GCM10009839_29690</name>
</gene>
<evidence type="ECO:0000313" key="2">
    <source>
        <dbReference type="EMBL" id="GAA2028575.1"/>
    </source>
</evidence>
<evidence type="ECO:0000256" key="1">
    <source>
        <dbReference type="SAM" id="Phobius"/>
    </source>
</evidence>
<sequence>MTHDLKSSLDAFAEAAHSAAPPSTVDIDRARADGRRRLAAARLASLGGGVAVVAACALVVNALGGTTPAGKAPASTAGPAHRVFTGTDPLVAIGAFGWLPDGYRTTTRTTGPDYGDTLTAAAPMPAAADSSTIAPVKQLTLTRTGGEPQLAQYEQKLPTSLAGSTRAYFIVNPGDVPEIPADLSLAWQTASGDWYTLGGDYTIHGDALKARLTQVAESLRIGSTPVALPFHIEGLPAGVTLAEASLKDLEQGGFETGVAYQLGAAGRQNRGPSFSLTVTPVGQKPNASDQNAAAAVDLPGNLLLATPPQPTGTSACKDSEGLRVCVHDEPTADGTSALTSVGGPRGLLDRLTLLGTDRAKWTTNVVN</sequence>
<keyword evidence="1" id="KW-0812">Transmembrane</keyword>
<reference evidence="3" key="1">
    <citation type="journal article" date="2019" name="Int. J. Syst. Evol. Microbiol.">
        <title>The Global Catalogue of Microorganisms (GCM) 10K type strain sequencing project: providing services to taxonomists for standard genome sequencing and annotation.</title>
        <authorList>
            <consortium name="The Broad Institute Genomics Platform"/>
            <consortium name="The Broad Institute Genome Sequencing Center for Infectious Disease"/>
            <person name="Wu L."/>
            <person name="Ma J."/>
        </authorList>
    </citation>
    <scope>NUCLEOTIDE SEQUENCE [LARGE SCALE GENOMIC DNA]</scope>
    <source>
        <strain evidence="3">JCM 16014</strain>
    </source>
</reference>
<proteinExistence type="predicted"/>
<comment type="caution">
    <text evidence="2">The sequence shown here is derived from an EMBL/GenBank/DDBJ whole genome shotgun (WGS) entry which is preliminary data.</text>
</comment>
<accession>A0ABP5FLI3</accession>
<keyword evidence="3" id="KW-1185">Reference proteome</keyword>
<dbReference type="RefSeq" id="WP_344666163.1">
    <property type="nucleotide sequence ID" value="NZ_BAAAQN010000014.1"/>
</dbReference>
<dbReference type="EMBL" id="BAAAQN010000014">
    <property type="protein sequence ID" value="GAA2028575.1"/>
    <property type="molecule type" value="Genomic_DNA"/>
</dbReference>
<dbReference type="Proteomes" id="UP001500751">
    <property type="component" value="Unassembled WGS sequence"/>
</dbReference>